<feature type="domain" description="Mycothiol-dependent maleylpyruvate isomerase metal-binding" evidence="1">
    <location>
        <begin position="11"/>
        <end position="91"/>
    </location>
</feature>
<keyword evidence="3" id="KW-1185">Reference proteome</keyword>
<dbReference type="InterPro" id="IPR017517">
    <property type="entry name" value="Maleyloyr_isom"/>
</dbReference>
<dbReference type="RefSeq" id="WP_066502299.1">
    <property type="nucleotide sequence ID" value="NZ_BJMO01000002.1"/>
</dbReference>
<gene>
    <name evidence="2" type="ORF">SA2016_1920</name>
</gene>
<proteinExistence type="predicted"/>
<evidence type="ECO:0000313" key="3">
    <source>
        <dbReference type="Proteomes" id="UP000070134"/>
    </source>
</evidence>
<dbReference type="InterPro" id="IPR017519">
    <property type="entry name" value="CHP03085"/>
</dbReference>
<dbReference type="InterPro" id="IPR024344">
    <property type="entry name" value="MDMPI_metal-binding"/>
</dbReference>
<name>A0A126ZZR4_9MICC</name>
<dbReference type="SUPFAM" id="SSF109854">
    <property type="entry name" value="DinB/YfiT-like putative metalloenzymes"/>
    <property type="match status" value="1"/>
</dbReference>
<evidence type="ECO:0000259" key="1">
    <source>
        <dbReference type="Pfam" id="PF11716"/>
    </source>
</evidence>
<dbReference type="STRING" id="37927.SA2016_1920"/>
<dbReference type="GO" id="GO:0046872">
    <property type="term" value="F:metal ion binding"/>
    <property type="evidence" value="ECO:0007669"/>
    <property type="project" value="InterPro"/>
</dbReference>
<dbReference type="Pfam" id="PF11716">
    <property type="entry name" value="MDMPI_N"/>
    <property type="match status" value="1"/>
</dbReference>
<dbReference type="Proteomes" id="UP000070134">
    <property type="component" value="Chromosome"/>
</dbReference>
<dbReference type="NCBIfam" id="TIGR03083">
    <property type="entry name" value="maleylpyruvate isomerase family mycothiol-dependent enzyme"/>
    <property type="match status" value="1"/>
</dbReference>
<organism evidence="2 3">
    <name type="scientific">Sinomonas atrocyanea</name>
    <dbReference type="NCBI Taxonomy" id="37927"/>
    <lineage>
        <taxon>Bacteria</taxon>
        <taxon>Bacillati</taxon>
        <taxon>Actinomycetota</taxon>
        <taxon>Actinomycetes</taxon>
        <taxon>Micrococcales</taxon>
        <taxon>Micrococcaceae</taxon>
        <taxon>Sinomonas</taxon>
    </lineage>
</organism>
<accession>A0A126ZZR4</accession>
<dbReference type="KEGG" id="satk:SA2016_1920"/>
<reference evidence="2 3" key="1">
    <citation type="submission" date="2016-02" db="EMBL/GenBank/DDBJ databases">
        <title>Complete genome of Sinomonas atrocyanea KCTC 3377.</title>
        <authorList>
            <person name="Kim K.M."/>
        </authorList>
    </citation>
    <scope>NUCLEOTIDE SEQUENCE [LARGE SCALE GENOMIC DNA]</scope>
    <source>
        <strain evidence="2 3">KCTC 3377</strain>
    </source>
</reference>
<dbReference type="EMBL" id="CP014518">
    <property type="protein sequence ID" value="AMM32593.1"/>
    <property type="molecule type" value="Genomic_DNA"/>
</dbReference>
<dbReference type="InterPro" id="IPR034660">
    <property type="entry name" value="DinB/YfiT-like"/>
</dbReference>
<dbReference type="NCBIfam" id="TIGR03085">
    <property type="entry name" value="TIGR03085 family metal-binding protein"/>
    <property type="match status" value="1"/>
</dbReference>
<evidence type="ECO:0000313" key="2">
    <source>
        <dbReference type="EMBL" id="AMM32593.1"/>
    </source>
</evidence>
<dbReference type="OrthoDB" id="3268903at2"/>
<protein>
    <recommendedName>
        <fullName evidence="1">Mycothiol-dependent maleylpyruvate isomerase metal-binding domain-containing protein</fullName>
    </recommendedName>
</protein>
<dbReference type="PATRIC" id="fig|37927.3.peg.1971"/>
<sequence>MHFVDPSREVLAETLLAAGPDAPTLCEGWRTRHLAAHLYLREHSPRVALGLLLTSRARTSDLATEKLAATLSSPAPYSRLVEDFRAGPPALSPLRLAPLDEAANLAEFFVHTEDVRRATDRWAPRSLDSAYADALWDEVVRRAAFLYRGVDLGVVLVSTLGPRHVAKRAPVSVAIVGDPGELLLHAFGRRAQALVTFEGQPDAIALLDSADIGH</sequence>
<dbReference type="AlphaFoldDB" id="A0A126ZZR4"/>